<evidence type="ECO:0000313" key="15">
    <source>
        <dbReference type="Proteomes" id="UP000199598"/>
    </source>
</evidence>
<evidence type="ECO:0000256" key="10">
    <source>
        <dbReference type="ARBA" id="ARBA00023014"/>
    </source>
</evidence>
<protein>
    <recommendedName>
        <fullName evidence="4">Type-4 uracil-DNA glycosylase</fullName>
        <ecNumber evidence="3">3.2.2.27</ecNumber>
    </recommendedName>
</protein>
<evidence type="ECO:0000256" key="9">
    <source>
        <dbReference type="ARBA" id="ARBA00023004"/>
    </source>
</evidence>
<sequence>MAMSEVPVTNAAELEAYLEFLSAVGVDCALEDAPVDRFAQTQSQMEKQVQTRPAPQQNIAPVSSYSAPEPAPSQSKNLSVSPAEMARNLRENGVSADDKQKAKQILERQRAAKEAAITTSTPTAATDANAVIPNAETVGSARTAAGSAQSLDELRKILAGFEGCNLRLTAKNLVFGDGSSKARIMFVGEAPGREEDIQGVPFVGRSGHLLDRMLKAAGLDRSMVYIANVVPWRPPGNRTPTPHETEICRPFIQRQIELVDPEIVVFLGAASAKTLSGARDGIRKLRGKWLSYGGDGAQRKAIATYHPAYLLRSPAEKRYAWRDMLQIRAELETTE</sequence>
<evidence type="ECO:0000256" key="6">
    <source>
        <dbReference type="ARBA" id="ARBA00022723"/>
    </source>
</evidence>
<evidence type="ECO:0000256" key="2">
    <source>
        <dbReference type="ARBA" id="ARBA00006521"/>
    </source>
</evidence>
<reference evidence="14 15" key="1">
    <citation type="submission" date="2016-10" db="EMBL/GenBank/DDBJ databases">
        <authorList>
            <person name="Varghese N."/>
            <person name="Submissions S."/>
        </authorList>
    </citation>
    <scope>NUCLEOTIDE SEQUENCE [LARGE SCALE GENOMIC DNA]</scope>
    <source>
        <strain evidence="14 15">DSM 16392</strain>
    </source>
</reference>
<keyword evidence="9" id="KW-0408">Iron</keyword>
<evidence type="ECO:0000256" key="11">
    <source>
        <dbReference type="ARBA" id="ARBA00023204"/>
    </source>
</evidence>
<dbReference type="CDD" id="cd10030">
    <property type="entry name" value="UDG-F4_TTUDGA_SPO1dp_like"/>
    <property type="match status" value="1"/>
</dbReference>
<evidence type="ECO:0000256" key="3">
    <source>
        <dbReference type="ARBA" id="ARBA00012030"/>
    </source>
</evidence>
<keyword evidence="7" id="KW-0227">DNA damage</keyword>
<comment type="similarity">
    <text evidence="2">Belongs to the uracil-DNA glycosylase (UDG) superfamily. Type 4 (UDGa) family.</text>
</comment>
<dbReference type="PANTHER" id="PTHR33693:SF1">
    <property type="entry name" value="TYPE-4 URACIL-DNA GLYCOSYLASE"/>
    <property type="match status" value="1"/>
</dbReference>
<evidence type="ECO:0000256" key="12">
    <source>
        <dbReference type="SAM" id="MobiDB-lite"/>
    </source>
</evidence>
<dbReference type="InterPro" id="IPR036895">
    <property type="entry name" value="Uracil-DNA_glycosylase-like_sf"/>
</dbReference>
<dbReference type="InterPro" id="IPR005122">
    <property type="entry name" value="Uracil-DNA_glycosylase-like"/>
</dbReference>
<keyword evidence="15" id="KW-1185">Reference proteome</keyword>
<dbReference type="Pfam" id="PF03167">
    <property type="entry name" value="UDG"/>
    <property type="match status" value="1"/>
</dbReference>
<gene>
    <name evidence="14" type="ORF">SAMN04488518_102209</name>
</gene>
<evidence type="ECO:0000256" key="8">
    <source>
        <dbReference type="ARBA" id="ARBA00022801"/>
    </source>
</evidence>
<keyword evidence="5" id="KW-0004">4Fe-4S</keyword>
<dbReference type="InterPro" id="IPR005273">
    <property type="entry name" value="Ura-DNA_glyco_family4"/>
</dbReference>
<dbReference type="EMBL" id="FOSK01000002">
    <property type="protein sequence ID" value="SFK11400.1"/>
    <property type="molecule type" value="Genomic_DNA"/>
</dbReference>
<feature type="domain" description="Uracil-DNA glycosylase-like" evidence="13">
    <location>
        <begin position="175"/>
        <end position="325"/>
    </location>
</feature>
<keyword evidence="11" id="KW-0234">DNA repair</keyword>
<dbReference type="SMART" id="SM00986">
    <property type="entry name" value="UDG"/>
    <property type="match status" value="1"/>
</dbReference>
<dbReference type="Gene3D" id="3.40.470.10">
    <property type="entry name" value="Uracil-DNA glycosylase-like domain"/>
    <property type="match status" value="1"/>
</dbReference>
<evidence type="ECO:0000256" key="1">
    <source>
        <dbReference type="ARBA" id="ARBA00001400"/>
    </source>
</evidence>
<evidence type="ECO:0000259" key="13">
    <source>
        <dbReference type="SMART" id="SM00986"/>
    </source>
</evidence>
<feature type="region of interest" description="Disordered" evidence="12">
    <location>
        <begin position="41"/>
        <end position="80"/>
    </location>
</feature>
<organism evidence="14 15">
    <name type="scientific">Pseudovibrio ascidiaceicola</name>
    <dbReference type="NCBI Taxonomy" id="285279"/>
    <lineage>
        <taxon>Bacteria</taxon>
        <taxon>Pseudomonadati</taxon>
        <taxon>Pseudomonadota</taxon>
        <taxon>Alphaproteobacteria</taxon>
        <taxon>Hyphomicrobiales</taxon>
        <taxon>Stappiaceae</taxon>
        <taxon>Pseudovibrio</taxon>
    </lineage>
</organism>
<comment type="catalytic activity">
    <reaction evidence="1">
        <text>Hydrolyzes single-stranded DNA or mismatched double-stranded DNA and polynucleotides, releasing free uracil.</text>
        <dbReference type="EC" id="3.2.2.27"/>
    </reaction>
</comment>
<keyword evidence="6" id="KW-0479">Metal-binding</keyword>
<dbReference type="SUPFAM" id="SSF52141">
    <property type="entry name" value="Uracil-DNA glycosylase-like"/>
    <property type="match status" value="1"/>
</dbReference>
<dbReference type="SMART" id="SM00987">
    <property type="entry name" value="UreE_C"/>
    <property type="match status" value="1"/>
</dbReference>
<proteinExistence type="inferred from homology"/>
<evidence type="ECO:0000256" key="7">
    <source>
        <dbReference type="ARBA" id="ARBA00022763"/>
    </source>
</evidence>
<keyword evidence="8" id="KW-0378">Hydrolase</keyword>
<comment type="caution">
    <text evidence="14">The sequence shown here is derived from an EMBL/GenBank/DDBJ whole genome shotgun (WGS) entry which is preliminary data.</text>
</comment>
<dbReference type="PANTHER" id="PTHR33693">
    <property type="entry name" value="TYPE-5 URACIL-DNA GLYCOSYLASE"/>
    <property type="match status" value="1"/>
</dbReference>
<evidence type="ECO:0000313" key="14">
    <source>
        <dbReference type="EMBL" id="SFK11400.1"/>
    </source>
</evidence>
<evidence type="ECO:0000256" key="4">
    <source>
        <dbReference type="ARBA" id="ARBA00019403"/>
    </source>
</evidence>
<dbReference type="Proteomes" id="UP000199598">
    <property type="component" value="Unassembled WGS sequence"/>
</dbReference>
<dbReference type="NCBIfam" id="TIGR00758">
    <property type="entry name" value="UDG_fam4"/>
    <property type="match status" value="1"/>
</dbReference>
<dbReference type="EC" id="3.2.2.27" evidence="3"/>
<name>A0A1I3WVR1_9HYPH</name>
<accession>A0A1I3WVR1</accession>
<keyword evidence="10" id="KW-0411">Iron-sulfur</keyword>
<dbReference type="InterPro" id="IPR051536">
    <property type="entry name" value="UDG_Type-4/5"/>
</dbReference>
<evidence type="ECO:0000256" key="5">
    <source>
        <dbReference type="ARBA" id="ARBA00022485"/>
    </source>
</evidence>